<dbReference type="Gene3D" id="1.20.1610.10">
    <property type="entry name" value="alpha-1,2-mannosidases domains"/>
    <property type="match status" value="1"/>
</dbReference>
<dbReference type="Gene3D" id="3.30.2080.10">
    <property type="entry name" value="GH92 mannosidase domain"/>
    <property type="match status" value="1"/>
</dbReference>
<dbReference type="InterPro" id="IPR005887">
    <property type="entry name" value="GH92_a_mannosidase_put"/>
</dbReference>
<evidence type="ECO:0000313" key="8">
    <source>
        <dbReference type="Proteomes" id="UP000823926"/>
    </source>
</evidence>
<dbReference type="InterPro" id="IPR008928">
    <property type="entry name" value="6-hairpin_glycosidase_sf"/>
</dbReference>
<sequence>MKKLLLTVVATAFFVSCGQSDPAQYVDPFIGTDAHGHTFPGATTPFGLVQVSPDTDTQGWDWCSGYHSSDSSIIGFSHTHLSGTGGADLGDILLMPGAGAVKLEPGTKADPGSGYRSRFSHGSEKASPGYYSVYLEDPRVRAELTATPHTGVHRYTYANAAEQYVIIDLRHGIQDNVHSAAFRQVDDRTIEGWRRSNGWASDHTVYFRAEFSRPIRKIRARIDGVDTTGVQAGEGKRLVLAVCPDGHSKELEVRVGISMVDLAGAAANLQAEAAGLKFDKLEDKARKLWNRELGKIRVSGGTAEERTVFYTALYHAFVAPNLLSDVDGRYVGADRNVHAKTQQDSLPNYGLFSTWDTFRALHPLLTLVQPETNAAVVRSMLRYYEQTGRLPVWDLHMNENNCMIGYHSVPIIVDAYLKGQIPDSLGALALEAAVHSAMQDSYGGLPYYRSMGYLPSDKENNSVSKALEYAYDDWCIAQLAKELGNDSIYRVFIRRAQFYKNHFDPQDGFFKGRDATGQFRTPFDPTEISILGQGDFTEGSAWHYRFFAPQDVNTHIAMLGGDSAYIAAIDTMFTSASTTADHSPDVSGLIGQYAHGNEPSHQVAYLYAYAGAPWKTQERVAEIKRTMYTVARDGLCGNEDCGQMSAWYVLSAMGFYPVTPGSGIYVLGTPTFPEVTLRMDNGRAFTVAAKGLKGEGDSKNIYIQSAEYNGQPYTKAYITHEMIESGGKLVLHMGNTPNTSFGSAMEDRPVSQIPTDDALTSAKLLEGVVFEPYLRDTLHVFGPTMVVYPQLYMAEPGTRIVYTTDGSEPSVNSPVASAAGILLMRDTDLKLRAVTVDGRISNTKEYRFYKSLLHDATVTLDKEPSAPYVNGGAAALVDFALGGNSYVRPQWIGFDGENLSGVIDMGRVRSLSHVGFNAANEPGSWIVLPRDAIFEFSVDGTHYYRPVAITTADSRTAGSGAHYFGTSVPGGVTARYIRFAIRNGVLPEWHIGAGNPSWMFVDEIMAY</sequence>
<gene>
    <name evidence="7" type="ORF">H9888_04095</name>
</gene>
<dbReference type="Gene3D" id="2.70.98.10">
    <property type="match status" value="1"/>
</dbReference>
<dbReference type="Pfam" id="PF17678">
    <property type="entry name" value="Glyco_hydro_92N"/>
    <property type="match status" value="1"/>
</dbReference>
<dbReference type="GO" id="GO:0005975">
    <property type="term" value="P:carbohydrate metabolic process"/>
    <property type="evidence" value="ECO:0007669"/>
    <property type="project" value="InterPro"/>
</dbReference>
<dbReference type="GO" id="GO:0000224">
    <property type="term" value="F:peptide-N4-(N-acetyl-beta-glucosaminyl)asparagine amidase activity"/>
    <property type="evidence" value="ECO:0007669"/>
    <property type="project" value="TreeGrafter"/>
</dbReference>
<dbReference type="PROSITE" id="PS51257">
    <property type="entry name" value="PROKAR_LIPOPROTEIN"/>
    <property type="match status" value="1"/>
</dbReference>
<protein>
    <submittedName>
        <fullName evidence="7">GH92 family glycosyl hydrolase</fullName>
        <ecNumber evidence="7">3.2.1.-</ecNumber>
    </submittedName>
</protein>
<organism evidence="7 8">
    <name type="scientific">Candidatus Rikenella faecigallinarum</name>
    <dbReference type="NCBI Taxonomy" id="2838745"/>
    <lineage>
        <taxon>Bacteria</taxon>
        <taxon>Pseudomonadati</taxon>
        <taxon>Bacteroidota</taxon>
        <taxon>Bacteroidia</taxon>
        <taxon>Bacteroidales</taxon>
        <taxon>Rikenellaceae</taxon>
        <taxon>Rikenella</taxon>
    </lineage>
</organism>
<feature type="domain" description="Glycosyl hydrolase family 92 N-terminal" evidence="6">
    <location>
        <begin position="25"/>
        <end position="258"/>
    </location>
</feature>
<evidence type="ECO:0000259" key="5">
    <source>
        <dbReference type="Pfam" id="PF07971"/>
    </source>
</evidence>
<dbReference type="InterPro" id="IPR012939">
    <property type="entry name" value="Glyco_hydro_92"/>
</dbReference>
<proteinExistence type="predicted"/>
<dbReference type="GO" id="GO:0006516">
    <property type="term" value="P:glycoprotein catabolic process"/>
    <property type="evidence" value="ECO:0007669"/>
    <property type="project" value="TreeGrafter"/>
</dbReference>
<feature type="domain" description="Glycosyl hydrolase family 92" evidence="5">
    <location>
        <begin position="265"/>
        <end position="735"/>
    </location>
</feature>
<comment type="subunit">
    <text evidence="2">Monomer.</text>
</comment>
<dbReference type="GO" id="GO:0005829">
    <property type="term" value="C:cytosol"/>
    <property type="evidence" value="ECO:0007669"/>
    <property type="project" value="TreeGrafter"/>
</dbReference>
<dbReference type="NCBIfam" id="TIGR01180">
    <property type="entry name" value="aman2_put"/>
    <property type="match status" value="1"/>
</dbReference>
<dbReference type="InterPro" id="IPR026876">
    <property type="entry name" value="Fn3_assoc_repeat"/>
</dbReference>
<evidence type="ECO:0000256" key="4">
    <source>
        <dbReference type="SAM" id="MobiDB-lite"/>
    </source>
</evidence>
<evidence type="ECO:0000256" key="2">
    <source>
        <dbReference type="ARBA" id="ARBA00011245"/>
    </source>
</evidence>
<keyword evidence="7" id="KW-0378">Hydrolase</keyword>
<dbReference type="SUPFAM" id="SSF48208">
    <property type="entry name" value="Six-hairpin glycosidases"/>
    <property type="match status" value="1"/>
</dbReference>
<dbReference type="Proteomes" id="UP000823926">
    <property type="component" value="Unassembled WGS sequence"/>
</dbReference>
<reference evidence="7" key="1">
    <citation type="journal article" date="2021" name="PeerJ">
        <title>Extensive microbial diversity within the chicken gut microbiome revealed by metagenomics and culture.</title>
        <authorList>
            <person name="Gilroy R."/>
            <person name="Ravi A."/>
            <person name="Getino M."/>
            <person name="Pursley I."/>
            <person name="Horton D.L."/>
            <person name="Alikhan N.F."/>
            <person name="Baker D."/>
            <person name="Gharbi K."/>
            <person name="Hall N."/>
            <person name="Watson M."/>
            <person name="Adriaenssens E.M."/>
            <person name="Foster-Nyarko E."/>
            <person name="Jarju S."/>
            <person name="Secka A."/>
            <person name="Antonio M."/>
            <person name="Oren A."/>
            <person name="Chaudhuri R.R."/>
            <person name="La Ragione R."/>
            <person name="Hildebrand F."/>
            <person name="Pallen M.J."/>
        </authorList>
    </citation>
    <scope>NUCLEOTIDE SEQUENCE</scope>
    <source>
        <strain evidence="7">ChiBcec15-1070</strain>
    </source>
</reference>
<comment type="cofactor">
    <cofactor evidence="1">
        <name>Ca(2+)</name>
        <dbReference type="ChEBI" id="CHEBI:29108"/>
    </cofactor>
</comment>
<keyword evidence="3" id="KW-0106">Calcium</keyword>
<dbReference type="EC" id="3.2.1.-" evidence="7"/>
<accession>A0A9D1TXT9</accession>
<dbReference type="FunFam" id="3.30.2080.10:FF:000001">
    <property type="entry name" value="Alpha-1,2-mannosidase subfamily"/>
    <property type="match status" value="1"/>
</dbReference>
<dbReference type="PANTHER" id="PTHR12143">
    <property type="entry name" value="PEPTIDE N-GLYCANASE PNGASE -RELATED"/>
    <property type="match status" value="1"/>
</dbReference>
<dbReference type="GO" id="GO:0016798">
    <property type="term" value="F:hydrolase activity, acting on glycosyl bonds"/>
    <property type="evidence" value="ECO:0007669"/>
    <property type="project" value="UniProtKB-KW"/>
</dbReference>
<name>A0A9D1TXT9_9BACT</name>
<evidence type="ECO:0000259" key="6">
    <source>
        <dbReference type="Pfam" id="PF17678"/>
    </source>
</evidence>
<dbReference type="Pfam" id="PF13287">
    <property type="entry name" value="Fn3_assoc"/>
    <property type="match status" value="1"/>
</dbReference>
<dbReference type="PANTHER" id="PTHR12143:SF39">
    <property type="entry name" value="SECRETED PROTEIN"/>
    <property type="match status" value="1"/>
</dbReference>
<keyword evidence="7" id="KW-0326">Glycosidase</keyword>
<dbReference type="AlphaFoldDB" id="A0A9D1TXT9"/>
<evidence type="ECO:0000256" key="3">
    <source>
        <dbReference type="ARBA" id="ARBA00022837"/>
    </source>
</evidence>
<comment type="caution">
    <text evidence="7">The sequence shown here is derived from an EMBL/GenBank/DDBJ whole genome shotgun (WGS) entry which is preliminary data.</text>
</comment>
<dbReference type="Gene3D" id="2.60.120.260">
    <property type="entry name" value="Galactose-binding domain-like"/>
    <property type="match status" value="1"/>
</dbReference>
<evidence type="ECO:0000256" key="1">
    <source>
        <dbReference type="ARBA" id="ARBA00001913"/>
    </source>
</evidence>
<dbReference type="InterPro" id="IPR050883">
    <property type="entry name" value="PNGase"/>
</dbReference>
<feature type="region of interest" description="Disordered" evidence="4">
    <location>
        <begin position="104"/>
        <end position="124"/>
    </location>
</feature>
<dbReference type="Gene3D" id="1.20.1050.60">
    <property type="entry name" value="alpha-1,2-mannosidase"/>
    <property type="match status" value="1"/>
</dbReference>
<dbReference type="InterPro" id="IPR014718">
    <property type="entry name" value="GH-type_carb-bd"/>
</dbReference>
<evidence type="ECO:0000313" key="7">
    <source>
        <dbReference type="EMBL" id="HIW10666.1"/>
    </source>
</evidence>
<dbReference type="EMBL" id="DXHL01000021">
    <property type="protein sequence ID" value="HIW10666.1"/>
    <property type="molecule type" value="Genomic_DNA"/>
</dbReference>
<reference evidence="7" key="2">
    <citation type="submission" date="2021-04" db="EMBL/GenBank/DDBJ databases">
        <authorList>
            <person name="Gilroy R."/>
        </authorList>
    </citation>
    <scope>NUCLEOTIDE SEQUENCE</scope>
    <source>
        <strain evidence="7">ChiBcec15-1070</strain>
    </source>
</reference>
<dbReference type="Pfam" id="PF07971">
    <property type="entry name" value="Glyco_hydro_92"/>
    <property type="match status" value="1"/>
</dbReference>
<dbReference type="InterPro" id="IPR041371">
    <property type="entry name" value="GH92_N"/>
</dbReference>
<dbReference type="GO" id="GO:0030246">
    <property type="term" value="F:carbohydrate binding"/>
    <property type="evidence" value="ECO:0007669"/>
    <property type="project" value="InterPro"/>
</dbReference>